<gene>
    <name evidence="7" type="ORF">MJ923_00095</name>
</gene>
<feature type="signal peptide" evidence="5">
    <location>
        <begin position="1"/>
        <end position="18"/>
    </location>
</feature>
<comment type="caution">
    <text evidence="7">The sequence shown here is derived from an EMBL/GenBank/DDBJ whole genome shotgun (WGS) entry which is preliminary data.</text>
</comment>
<evidence type="ECO:0000256" key="3">
    <source>
        <dbReference type="ARBA" id="ARBA00023098"/>
    </source>
</evidence>
<reference evidence="7 8" key="1">
    <citation type="submission" date="2022-02" db="EMBL/GenBank/DDBJ databases">
        <title>The genome sequence of Shewanella sp. 3B26.</title>
        <authorList>
            <person name="Du J."/>
        </authorList>
    </citation>
    <scope>NUCLEOTIDE SEQUENCE [LARGE SCALE GENOMIC DNA]</scope>
    <source>
        <strain evidence="7 8">3B26</strain>
    </source>
</reference>
<evidence type="ECO:0000256" key="1">
    <source>
        <dbReference type="ARBA" id="ARBA00022801"/>
    </source>
</evidence>
<dbReference type="EMBL" id="JAKUDL010000001">
    <property type="protein sequence ID" value="MCH4292697.1"/>
    <property type="molecule type" value="Genomic_DNA"/>
</dbReference>
<evidence type="ECO:0000256" key="4">
    <source>
        <dbReference type="PROSITE-ProRule" id="PRU01161"/>
    </source>
</evidence>
<feature type="short sequence motif" description="GXSXG" evidence="4">
    <location>
        <begin position="57"/>
        <end position="61"/>
    </location>
</feature>
<feature type="active site" description="Nucleophile" evidence="4">
    <location>
        <position position="59"/>
    </location>
</feature>
<dbReference type="PANTHER" id="PTHR14226:SF29">
    <property type="entry name" value="NEUROPATHY TARGET ESTERASE SWS"/>
    <property type="match status" value="1"/>
</dbReference>
<dbReference type="CDD" id="cd07205">
    <property type="entry name" value="Pat_PNPLA6_PNPLA7_NTE1_like"/>
    <property type="match status" value="1"/>
</dbReference>
<dbReference type="GO" id="GO:0016042">
    <property type="term" value="P:lipid catabolic process"/>
    <property type="evidence" value="ECO:0007669"/>
    <property type="project" value="UniProtKB-UniRule"/>
</dbReference>
<dbReference type="PANTHER" id="PTHR14226">
    <property type="entry name" value="NEUROPATHY TARGET ESTERASE/SWISS CHEESE D.MELANOGASTER"/>
    <property type="match status" value="1"/>
</dbReference>
<dbReference type="InterPro" id="IPR050301">
    <property type="entry name" value="NTE"/>
</dbReference>
<dbReference type="AlphaFoldDB" id="A0AAJ1BEW8"/>
<dbReference type="SUPFAM" id="SSF52151">
    <property type="entry name" value="FabD/lysophospholipase-like"/>
    <property type="match status" value="1"/>
</dbReference>
<dbReference type="GO" id="GO:0016787">
    <property type="term" value="F:hydrolase activity"/>
    <property type="evidence" value="ECO:0007669"/>
    <property type="project" value="UniProtKB-UniRule"/>
</dbReference>
<dbReference type="Pfam" id="PF07244">
    <property type="entry name" value="POTRA"/>
    <property type="match status" value="1"/>
</dbReference>
<evidence type="ECO:0000256" key="5">
    <source>
        <dbReference type="SAM" id="SignalP"/>
    </source>
</evidence>
<feature type="short sequence motif" description="GXGXXG" evidence="4">
    <location>
        <begin position="30"/>
        <end position="35"/>
    </location>
</feature>
<feature type="chain" id="PRO_5042597206" evidence="5">
    <location>
        <begin position="19"/>
        <end position="733"/>
    </location>
</feature>
<feature type="domain" description="PNPLA" evidence="6">
    <location>
        <begin position="26"/>
        <end position="218"/>
    </location>
</feature>
<dbReference type="InterPro" id="IPR010827">
    <property type="entry name" value="BamA/TamA_POTRA"/>
</dbReference>
<keyword evidence="3 4" id="KW-0443">Lipid metabolism</keyword>
<protein>
    <submittedName>
        <fullName evidence="7">Patatin-like phospholipase family protein</fullName>
    </submittedName>
</protein>
<dbReference type="InterPro" id="IPR002641">
    <property type="entry name" value="PNPLA_dom"/>
</dbReference>
<dbReference type="Gene3D" id="3.40.1090.10">
    <property type="entry name" value="Cytosolic phospholipase A2 catalytic domain"/>
    <property type="match status" value="2"/>
</dbReference>
<keyword evidence="1 4" id="KW-0378">Hydrolase</keyword>
<dbReference type="Gene3D" id="2.40.160.50">
    <property type="entry name" value="membrane protein fhac: a member of the omp85/tpsb transporter family"/>
    <property type="match status" value="1"/>
</dbReference>
<dbReference type="InterPro" id="IPR016035">
    <property type="entry name" value="Acyl_Trfase/lysoPLipase"/>
</dbReference>
<dbReference type="Pfam" id="PF01734">
    <property type="entry name" value="Patatin"/>
    <property type="match status" value="1"/>
</dbReference>
<accession>A0AAJ1BEW8</accession>
<evidence type="ECO:0000256" key="2">
    <source>
        <dbReference type="ARBA" id="ARBA00022963"/>
    </source>
</evidence>
<proteinExistence type="predicted"/>
<feature type="short sequence motif" description="DGA/G" evidence="4">
    <location>
        <begin position="205"/>
        <end position="207"/>
    </location>
</feature>
<dbReference type="Gene3D" id="3.10.20.310">
    <property type="entry name" value="membrane protein fhac"/>
    <property type="match status" value="1"/>
</dbReference>
<dbReference type="GO" id="GO:0019867">
    <property type="term" value="C:outer membrane"/>
    <property type="evidence" value="ECO:0007669"/>
    <property type="project" value="InterPro"/>
</dbReference>
<feature type="active site" description="Proton acceptor" evidence="4">
    <location>
        <position position="205"/>
    </location>
</feature>
<organism evidence="7 8">
    <name type="scientific">Shewanella zhuhaiensis</name>
    <dbReference type="NCBI Taxonomy" id="2919576"/>
    <lineage>
        <taxon>Bacteria</taxon>
        <taxon>Pseudomonadati</taxon>
        <taxon>Pseudomonadota</taxon>
        <taxon>Gammaproteobacteria</taxon>
        <taxon>Alteromonadales</taxon>
        <taxon>Shewanellaceae</taxon>
        <taxon>Shewanella</taxon>
    </lineage>
</organism>
<dbReference type="Proteomes" id="UP001297581">
    <property type="component" value="Unassembled WGS sequence"/>
</dbReference>
<keyword evidence="2 4" id="KW-0442">Lipid degradation</keyword>
<evidence type="ECO:0000313" key="8">
    <source>
        <dbReference type="Proteomes" id="UP001297581"/>
    </source>
</evidence>
<dbReference type="RefSeq" id="WP_240589376.1">
    <property type="nucleotide sequence ID" value="NZ_JAKUDL010000001.1"/>
</dbReference>
<keyword evidence="8" id="KW-1185">Reference proteome</keyword>
<evidence type="ECO:0000259" key="6">
    <source>
        <dbReference type="PROSITE" id="PS51635"/>
    </source>
</evidence>
<keyword evidence="5" id="KW-0732">Signal</keyword>
<sequence length="733" mass="79987">MKKILSLLLLFSLSAAQAADRPKIGLVLSGGGAKGAAHVGVLKVLEENHIPVDYVAGTSIGAYVAGMYALGYSAAEIEAIMMNVDWNRGYSDTIPRESLSYRDKQLRDKYNIPLNIGYSEGEVQAPSGLLRGQTMSVLLRESTDVVREFASFDELAIPYRAVATDLVTSRAVVLTSGSVVNAMQASATVPGALQPMLIDDRLLVDGGIANNMPVDVVKAMGADIVIAVDIGSPLVGKDQLNGTLAVLNQLSTMLTAASTEAQKKLLTDADVLIRPAIDDLSTTDFTVMSTALVLGEEAANTQVDKLKALGVDAERYAVYQDNKRQRSRQWLEDMQRPVVKVVYANQSRVSESLLAETLGIEAGEVVSREDLEAGINQLYALNRFERVDAEFTDTPDGRVLTVNTKAKSWGPNYFDLGFNWEDDFTADSAVTLDTAYTMTNLNENGGEWRNELKLGYEKLIGTEFYQPLDKDQQFYGRARYQYEIEAWDLFDANNKVFELDKNTHQIDLGLGLNFASHGQMEIGLTGEKGRISNEAWLAEDLGFSSYGSYFQIGYDTLNSISFPTSGNRVTLKVTVRKEEFDVEGVENESSTQIQADWKGALGFGNHAFVGKASLESSDSDGNSIHIAELGGFLNLSGYRKDALAGAHKVFGAFVYQYDLGRDALGMTDYPLYLGASVEAGNVWWEMDEVSLQDLIYAGSLYIGTDTDLGPAALGIGLSDDGQRSFYLFIGKNF</sequence>
<evidence type="ECO:0000313" key="7">
    <source>
        <dbReference type="EMBL" id="MCH4292697.1"/>
    </source>
</evidence>
<dbReference type="PROSITE" id="PS51635">
    <property type="entry name" value="PNPLA"/>
    <property type="match status" value="1"/>
</dbReference>
<name>A0AAJ1BEW8_9GAMM</name>